<proteinExistence type="predicted"/>
<evidence type="ECO:0000313" key="2">
    <source>
        <dbReference type="Proteomes" id="UP000886998"/>
    </source>
</evidence>
<protein>
    <submittedName>
        <fullName evidence="1">Uncharacterized protein</fullName>
    </submittedName>
</protein>
<name>A0A8X6XKW1_9ARAC</name>
<evidence type="ECO:0000313" key="1">
    <source>
        <dbReference type="EMBL" id="GFY55104.1"/>
    </source>
</evidence>
<dbReference type="Proteomes" id="UP000886998">
    <property type="component" value="Unassembled WGS sequence"/>
</dbReference>
<keyword evidence="2" id="KW-1185">Reference proteome</keyword>
<accession>A0A8X6XKW1</accession>
<organism evidence="1 2">
    <name type="scientific">Trichonephila inaurata madagascariensis</name>
    <dbReference type="NCBI Taxonomy" id="2747483"/>
    <lineage>
        <taxon>Eukaryota</taxon>
        <taxon>Metazoa</taxon>
        <taxon>Ecdysozoa</taxon>
        <taxon>Arthropoda</taxon>
        <taxon>Chelicerata</taxon>
        <taxon>Arachnida</taxon>
        <taxon>Araneae</taxon>
        <taxon>Araneomorphae</taxon>
        <taxon>Entelegynae</taxon>
        <taxon>Araneoidea</taxon>
        <taxon>Nephilidae</taxon>
        <taxon>Trichonephila</taxon>
        <taxon>Trichonephila inaurata</taxon>
    </lineage>
</organism>
<dbReference type="EMBL" id="BMAV01010182">
    <property type="protein sequence ID" value="GFY55104.1"/>
    <property type="molecule type" value="Genomic_DNA"/>
</dbReference>
<gene>
    <name evidence="1" type="ORF">TNIN_352581</name>
</gene>
<sequence length="93" mass="10723">MFLHQHCDKREKAKKNIRKGIKRSSALDIREPMKILNSILREIYRPIRGRNSTNTLLASGGNENFRLHMCTPSDNLCENVTLQDSNWTPSGQQ</sequence>
<reference evidence="1" key="1">
    <citation type="submission" date="2020-08" db="EMBL/GenBank/DDBJ databases">
        <title>Multicomponent nature underlies the extraordinary mechanical properties of spider dragline silk.</title>
        <authorList>
            <person name="Kono N."/>
            <person name="Nakamura H."/>
            <person name="Mori M."/>
            <person name="Yoshida Y."/>
            <person name="Ohtoshi R."/>
            <person name="Malay A.D."/>
            <person name="Moran D.A.P."/>
            <person name="Tomita M."/>
            <person name="Numata K."/>
            <person name="Arakawa K."/>
        </authorList>
    </citation>
    <scope>NUCLEOTIDE SEQUENCE</scope>
</reference>
<dbReference type="AlphaFoldDB" id="A0A8X6XKW1"/>
<comment type="caution">
    <text evidence="1">The sequence shown here is derived from an EMBL/GenBank/DDBJ whole genome shotgun (WGS) entry which is preliminary data.</text>
</comment>